<proteinExistence type="predicted"/>
<name>A0A6J6GB89_9ZZZZ</name>
<organism evidence="4">
    <name type="scientific">freshwater metagenome</name>
    <dbReference type="NCBI Taxonomy" id="449393"/>
    <lineage>
        <taxon>unclassified sequences</taxon>
        <taxon>metagenomes</taxon>
        <taxon>ecological metagenomes</taxon>
    </lineage>
</organism>
<dbReference type="PANTHER" id="PTHR34351:SF1">
    <property type="entry name" value="SLR1927 PROTEIN"/>
    <property type="match status" value="1"/>
</dbReference>
<reference evidence="4" key="1">
    <citation type="submission" date="2020-05" db="EMBL/GenBank/DDBJ databases">
        <authorList>
            <person name="Chiriac C."/>
            <person name="Salcher M."/>
            <person name="Ghai R."/>
            <person name="Kavagutti S V."/>
        </authorList>
    </citation>
    <scope>NUCLEOTIDE SEQUENCE</scope>
</reference>
<evidence type="ECO:0000256" key="1">
    <source>
        <dbReference type="SAM" id="MobiDB-lite"/>
    </source>
</evidence>
<dbReference type="EMBL" id="CAEZSR010000286">
    <property type="protein sequence ID" value="CAB4597740.1"/>
    <property type="molecule type" value="Genomic_DNA"/>
</dbReference>
<evidence type="ECO:0000256" key="2">
    <source>
        <dbReference type="SAM" id="Phobius"/>
    </source>
</evidence>
<evidence type="ECO:0000313" key="4">
    <source>
        <dbReference type="EMBL" id="CAB4597740.1"/>
    </source>
</evidence>
<dbReference type="PANTHER" id="PTHR34351">
    <property type="entry name" value="SLR1927 PROTEIN-RELATED"/>
    <property type="match status" value="1"/>
</dbReference>
<sequence length="428" mass="44963">MLTRSGWGAIALAATAFVIGRVFGILELYVLGVGVVAALVVAIATMLRTPPRLVVRRLVEPSTVQAGDHARVDLQLANTGTRRSPVLQLWEPVGPTGGATMNLAPLRPRERATAAYRLPTAGRGVVRVGPMRARRRDVLGLATRTVLLPGAAELLVMPRHTPVRFELGGSSGRLGDHLRMRAYGQSGSEFHSLREYVVGDDLRRISWKASARSTDLIVKETALEGVKRCTVVLDTTGATTFGDARDTATTDGDASGDSSRAAADDSFETSFDPAFGAGSNPADLAFERAVSAAASLVTGAAATGLATRMVAPDVDLRGHEVAPVSLRWLATVQRGEGVSGQLPSLKAGEGLGVVLVVTSTPQSPLAAEVRAALGPDDTVVVVATESVSGRERFVLDATTDDAFVASWQQLTGSLATSRRLPAAYREPE</sequence>
<dbReference type="AlphaFoldDB" id="A0A6J6GB89"/>
<feature type="domain" description="DUF58" evidence="3">
    <location>
        <begin position="193"/>
        <end position="245"/>
    </location>
</feature>
<keyword evidence="2" id="KW-0472">Membrane</keyword>
<feature type="transmembrane region" description="Helical" evidence="2">
    <location>
        <begin position="7"/>
        <end position="23"/>
    </location>
</feature>
<keyword evidence="2" id="KW-0812">Transmembrane</keyword>
<gene>
    <name evidence="4" type="ORF">UFOPK1493_04109</name>
</gene>
<dbReference type="Pfam" id="PF01882">
    <property type="entry name" value="DUF58"/>
    <property type="match status" value="1"/>
</dbReference>
<feature type="compositionally biased region" description="Low complexity" evidence="1">
    <location>
        <begin position="249"/>
        <end position="261"/>
    </location>
</feature>
<keyword evidence="2" id="KW-1133">Transmembrane helix</keyword>
<protein>
    <submittedName>
        <fullName evidence="4">Unannotated protein</fullName>
    </submittedName>
</protein>
<feature type="region of interest" description="Disordered" evidence="1">
    <location>
        <begin position="240"/>
        <end position="264"/>
    </location>
</feature>
<feature type="transmembrane region" description="Helical" evidence="2">
    <location>
        <begin position="29"/>
        <end position="47"/>
    </location>
</feature>
<accession>A0A6J6GB89</accession>
<evidence type="ECO:0000259" key="3">
    <source>
        <dbReference type="Pfam" id="PF01882"/>
    </source>
</evidence>
<dbReference type="InterPro" id="IPR002881">
    <property type="entry name" value="DUF58"/>
</dbReference>